<dbReference type="Pfam" id="PF13843">
    <property type="entry name" value="DDE_Tnp_1_7"/>
    <property type="match status" value="1"/>
</dbReference>
<dbReference type="InterPro" id="IPR029526">
    <property type="entry name" value="PGBD"/>
</dbReference>
<protein>
    <recommendedName>
        <fullName evidence="1">PiggyBac transposable element-derived protein domain-containing protein</fullName>
    </recommendedName>
</protein>
<dbReference type="EMBL" id="MLFU01000293">
    <property type="protein sequence ID" value="KAK1468085.1"/>
    <property type="molecule type" value="Genomic_DNA"/>
</dbReference>
<evidence type="ECO:0000259" key="1">
    <source>
        <dbReference type="Pfam" id="PF13843"/>
    </source>
</evidence>
<feature type="domain" description="PiggyBac transposable element-derived protein" evidence="1">
    <location>
        <begin position="1"/>
        <end position="101"/>
    </location>
</feature>
<sequence>MTRDRFQLLFRRVRIFDAALITAPTRPTPGGRGRDPRKSRMPKVYKQINEWSAHIQETGDRFLRPGSDITVDEAMVRFTGRSMETTTIPTKPIPQGFKLVVTSLLALLPLANYHAFLDNLFASVKLFRALRDQKIGATGTCRKDGGIDKTLVAEKETEGRGIPLGQPHPISTADGQVNQFTWKDNALVLFLTTVFDETSEVVRNRRRPAGNTAAKKAAREVFSWVAANTCGDSGVGGFRAHVVRSVAFNEKGFILSTILASLSARTSVFLTLTVHVPVLSLALLACQGLGHTITTEDVPILWEIDVSMANPNVSTTSFAVMSSTPDGCRFLNFAAALIAFVKNEDGAKALALLMAAPVSDTEQRVPSSAHLTMILEALVKYLPQNRNEDLASRYSAAARHQSDPEAVDTASWIRGWVVRNHNNTHDIIQDDISALRRQIGAFQHWCLRPE</sequence>
<reference evidence="2 3" key="1">
    <citation type="submission" date="2016-10" db="EMBL/GenBank/DDBJ databases">
        <title>The genome sequence of Colletotrichum fioriniae PJ7.</title>
        <authorList>
            <person name="Baroncelli R."/>
        </authorList>
    </citation>
    <scope>NUCLEOTIDE SEQUENCE [LARGE SCALE GENOMIC DNA]</scope>
    <source>
        <strain evidence="2 3">Tom-12</strain>
    </source>
</reference>
<organism evidence="2 3">
    <name type="scientific">Colletotrichum tamarilloi</name>
    <dbReference type="NCBI Taxonomy" id="1209934"/>
    <lineage>
        <taxon>Eukaryota</taxon>
        <taxon>Fungi</taxon>
        <taxon>Dikarya</taxon>
        <taxon>Ascomycota</taxon>
        <taxon>Pezizomycotina</taxon>
        <taxon>Sordariomycetes</taxon>
        <taxon>Hypocreomycetidae</taxon>
        <taxon>Glomerellales</taxon>
        <taxon>Glomerellaceae</taxon>
        <taxon>Colletotrichum</taxon>
        <taxon>Colletotrichum acutatum species complex</taxon>
    </lineage>
</organism>
<name>A0ABQ9QH12_9PEZI</name>
<dbReference type="PANTHER" id="PTHR46599:SF3">
    <property type="entry name" value="PIGGYBAC TRANSPOSABLE ELEMENT-DERIVED PROTEIN 4"/>
    <property type="match status" value="1"/>
</dbReference>
<accession>A0ABQ9QH12</accession>
<gene>
    <name evidence="2" type="ORF">CTAM01_16963</name>
</gene>
<dbReference type="Proteomes" id="UP001227543">
    <property type="component" value="Unassembled WGS sequence"/>
</dbReference>
<dbReference type="PANTHER" id="PTHR46599">
    <property type="entry name" value="PIGGYBAC TRANSPOSABLE ELEMENT-DERIVED PROTEIN 4"/>
    <property type="match status" value="1"/>
</dbReference>
<comment type="caution">
    <text evidence="2">The sequence shown here is derived from an EMBL/GenBank/DDBJ whole genome shotgun (WGS) entry which is preliminary data.</text>
</comment>
<dbReference type="GeneID" id="85417193"/>
<evidence type="ECO:0000313" key="2">
    <source>
        <dbReference type="EMBL" id="KAK1468085.1"/>
    </source>
</evidence>
<dbReference type="RefSeq" id="XP_060372468.1">
    <property type="nucleotide sequence ID" value="XM_060532955.1"/>
</dbReference>
<keyword evidence="3" id="KW-1185">Reference proteome</keyword>
<evidence type="ECO:0000313" key="3">
    <source>
        <dbReference type="Proteomes" id="UP001227543"/>
    </source>
</evidence>
<proteinExistence type="predicted"/>